<dbReference type="OrthoDB" id="4424756at2"/>
<protein>
    <submittedName>
        <fullName evidence="1">Uncharacterized protein</fullName>
    </submittedName>
</protein>
<evidence type="ECO:0000313" key="1">
    <source>
        <dbReference type="EMBL" id="CDZ92219.1"/>
    </source>
</evidence>
<dbReference type="AlphaFoldDB" id="A0A098BU27"/>
<reference evidence="1 2" key="1">
    <citation type="journal article" date="2014" name="Genome Announc.">
        <title>Draft Genome Sequence of Propane- and Butane-Oxidizing Actinobacterium Rhodococcus ruber IEGM 231.</title>
        <authorList>
            <person name="Ivshina I.B."/>
            <person name="Kuyukina M.S."/>
            <person name="Krivoruchko A.V."/>
            <person name="Barbe V."/>
            <person name="Fischer C."/>
        </authorList>
    </citation>
    <scope>NUCLEOTIDE SEQUENCE [LARGE SCALE GENOMIC DNA]</scope>
</reference>
<gene>
    <name evidence="1" type="ORF">RHRU231_930098</name>
</gene>
<evidence type="ECO:0000313" key="2">
    <source>
        <dbReference type="Proteomes" id="UP000042997"/>
    </source>
</evidence>
<organism evidence="1 2">
    <name type="scientific">Rhodococcus ruber</name>
    <dbReference type="NCBI Taxonomy" id="1830"/>
    <lineage>
        <taxon>Bacteria</taxon>
        <taxon>Bacillati</taxon>
        <taxon>Actinomycetota</taxon>
        <taxon>Actinomycetes</taxon>
        <taxon>Mycobacteriales</taxon>
        <taxon>Nocardiaceae</taxon>
        <taxon>Rhodococcus</taxon>
    </lineage>
</organism>
<dbReference type="RefSeq" id="WP_010592484.1">
    <property type="nucleotide sequence ID" value="NZ_CP023714.1"/>
</dbReference>
<proteinExistence type="predicted"/>
<dbReference type="EMBL" id="CCSD01000109">
    <property type="protein sequence ID" value="CDZ92219.1"/>
    <property type="molecule type" value="Genomic_DNA"/>
</dbReference>
<accession>A0A098BU27</accession>
<dbReference type="Proteomes" id="UP000042997">
    <property type="component" value="Unassembled WGS sequence"/>
</dbReference>
<dbReference type="eggNOG" id="ENOG5033SXJ">
    <property type="taxonomic scope" value="Bacteria"/>
</dbReference>
<dbReference type="KEGG" id="rrz:CS378_23280"/>
<sequence>MITACALAAAAALTVPSQAVAQPVVPGLPDTLQLPVELAGYPLPADLTIESLMGMLSTQAAAPEEVEALASLAPAIVGAAAGPTDVADGRNQLLDQAKELLANSQLPDSVKALLQRVITFLDGSGGGGPDLPDPNAVPISQFLYPSIGKDCIRDGGDSIGTALAVAGPAPLPPPGPKAGQAGFVFTALGTAKFAAQQAQPLTVSWINVSNGRSGTATLTDAARINPDGPTTLSAIADTGSGNVAAVISGGITTQAEGAAPRSCTFLPTIGLVTVA</sequence>
<name>A0A098BU27_9NOCA</name>
<dbReference type="GeneID" id="66834872"/>